<dbReference type="Proteomes" id="UP000428328">
    <property type="component" value="Chromosome"/>
</dbReference>
<name>A0A6I6JFI2_9BACT</name>
<sequence length="393" mass="44990">MILFLGNCQADFPARALSRRGHDCAYKVLASPLTYTSHPGEIPLSLAGLAKTHGLDDYLHGRKLSHQFAPVDGSAPDLIVLSLFHENTPLFVHNEEGYIFFMDPRALTDKPEMMAWTQTHCRMFKPNPATYLERYGTMLARLRLDNPDVPVLILSRLSHFPAFGPDPFSYLEGWDELWRTAPETFKQWAHDLDNVHVLELDRIFGGIWSDSEKRIESLCPFLKIKLEETNGEVTGLHAQRDIEHIGPMPDRLAKKIEQFLETGKISYEEKETVPTLWRRQWRPARLDMETMLEKLRSGANYQGAEAVAGFFLDLGRDYTDLLVQAGDRMPVCHMTLHMVKAYGRIHRNPALAQWCDAQRKSAENFTANGPLYREAYIKRLEGMKRYALGGMDE</sequence>
<accession>A0A6I6JFI2</accession>
<keyword evidence="2" id="KW-1185">Reference proteome</keyword>
<dbReference type="EMBL" id="CP046400">
    <property type="protein sequence ID" value="QGY41586.1"/>
    <property type="molecule type" value="Genomic_DNA"/>
</dbReference>
<dbReference type="KEGG" id="psel:GM415_16140"/>
<organism evidence="1 2">
    <name type="scientific">Pseudodesulfovibrio cashew</name>
    <dbReference type="NCBI Taxonomy" id="2678688"/>
    <lineage>
        <taxon>Bacteria</taxon>
        <taxon>Pseudomonadati</taxon>
        <taxon>Thermodesulfobacteriota</taxon>
        <taxon>Desulfovibrionia</taxon>
        <taxon>Desulfovibrionales</taxon>
        <taxon>Desulfovibrionaceae</taxon>
    </lineage>
</organism>
<dbReference type="GO" id="GO:0016787">
    <property type="term" value="F:hydrolase activity"/>
    <property type="evidence" value="ECO:0007669"/>
    <property type="project" value="UniProtKB-KW"/>
</dbReference>
<evidence type="ECO:0000313" key="2">
    <source>
        <dbReference type="Proteomes" id="UP000428328"/>
    </source>
</evidence>
<dbReference type="RefSeq" id="WP_158949997.1">
    <property type="nucleotide sequence ID" value="NZ_CP046400.1"/>
</dbReference>
<dbReference type="AlphaFoldDB" id="A0A6I6JFI2"/>
<proteinExistence type="predicted"/>
<keyword evidence="1" id="KW-0378">Hydrolase</keyword>
<protein>
    <submittedName>
        <fullName evidence="1">SGNH/GDSL hydrolase family protein</fullName>
    </submittedName>
</protein>
<reference evidence="1 2" key="1">
    <citation type="submission" date="2019-11" db="EMBL/GenBank/DDBJ databases">
        <authorList>
            <person name="Zheng R.K."/>
            <person name="Sun C.M."/>
        </authorList>
    </citation>
    <scope>NUCLEOTIDE SEQUENCE [LARGE SCALE GENOMIC DNA]</scope>
    <source>
        <strain evidence="1 2">SRB007</strain>
    </source>
</reference>
<evidence type="ECO:0000313" key="1">
    <source>
        <dbReference type="EMBL" id="QGY41586.1"/>
    </source>
</evidence>
<gene>
    <name evidence="1" type="ORF">GM415_16140</name>
</gene>